<comment type="caution">
    <text evidence="1">The sequence shown here is derived from an EMBL/GenBank/DDBJ whole genome shotgun (WGS) entry which is preliminary data.</text>
</comment>
<accession>A0A9P0LU04</accession>
<dbReference type="PANTHER" id="PTHR47510">
    <property type="entry name" value="REVERSE TRANSCRIPTASE DOMAIN-CONTAINING PROTEIN"/>
    <property type="match status" value="1"/>
</dbReference>
<dbReference type="AlphaFoldDB" id="A0A9P0LU04"/>
<dbReference type="Proteomes" id="UP001152888">
    <property type="component" value="Unassembled WGS sequence"/>
</dbReference>
<evidence type="ECO:0008006" key="3">
    <source>
        <dbReference type="Google" id="ProtNLM"/>
    </source>
</evidence>
<sequence>MLREDKVICLGDVNINFLDTEAAPANYMLEMLDSTGIEQIVEEAITNTSATLIDVILCNDPLMIESKYVGGLDLTDHELISCKVLQDRQKIEPLFYTYRSFRSLEMDKLHADLQNLPLIDICYLSNIDEKVNLFNHLILTLFDKHIPLKTSKITKPKAPWLKDDIRNLMCSRDAARSKYRKNPNDSNWNAYKKLKNKTNHAILHEKRKYFDKIAQKMNPTTKINIVSNIYIRLRNTGITTQTNLTSNEETHNEALYCVTKILEDMFINVVEKAEQLTLTKDGRPRKRKRFIESDEERKEKRSYVNGSRLLPPCSREVVEKKKGKVYDFGDYVDAVKTFFKGINVVVMNEQSFYSWEDHTSQYKLNKITPRPYLKSMVEVHFTREERTI</sequence>
<dbReference type="EMBL" id="CAKOFQ010007428">
    <property type="protein sequence ID" value="CAH2000886.1"/>
    <property type="molecule type" value="Genomic_DNA"/>
</dbReference>
<name>A0A9P0LU04_ACAOB</name>
<evidence type="ECO:0000313" key="2">
    <source>
        <dbReference type="Proteomes" id="UP001152888"/>
    </source>
</evidence>
<organism evidence="1 2">
    <name type="scientific">Acanthoscelides obtectus</name>
    <name type="common">Bean weevil</name>
    <name type="synonym">Bruchus obtectus</name>
    <dbReference type="NCBI Taxonomy" id="200917"/>
    <lineage>
        <taxon>Eukaryota</taxon>
        <taxon>Metazoa</taxon>
        <taxon>Ecdysozoa</taxon>
        <taxon>Arthropoda</taxon>
        <taxon>Hexapoda</taxon>
        <taxon>Insecta</taxon>
        <taxon>Pterygota</taxon>
        <taxon>Neoptera</taxon>
        <taxon>Endopterygota</taxon>
        <taxon>Coleoptera</taxon>
        <taxon>Polyphaga</taxon>
        <taxon>Cucujiformia</taxon>
        <taxon>Chrysomeloidea</taxon>
        <taxon>Chrysomelidae</taxon>
        <taxon>Bruchinae</taxon>
        <taxon>Bruchini</taxon>
        <taxon>Acanthoscelides</taxon>
    </lineage>
</organism>
<gene>
    <name evidence="1" type="ORF">ACAOBT_LOCUS25858</name>
</gene>
<reference evidence="1" key="1">
    <citation type="submission" date="2022-03" db="EMBL/GenBank/DDBJ databases">
        <authorList>
            <person name="Sayadi A."/>
        </authorList>
    </citation>
    <scope>NUCLEOTIDE SEQUENCE</scope>
</reference>
<proteinExistence type="predicted"/>
<evidence type="ECO:0000313" key="1">
    <source>
        <dbReference type="EMBL" id="CAH2000886.1"/>
    </source>
</evidence>
<dbReference type="OrthoDB" id="6761209at2759"/>
<protein>
    <recommendedName>
        <fullName evidence="3">Endonuclease/exonuclease/phosphatase domain-containing protein</fullName>
    </recommendedName>
</protein>
<keyword evidence="2" id="KW-1185">Reference proteome</keyword>
<dbReference type="PANTHER" id="PTHR47510:SF9">
    <property type="entry name" value="ENDONUCLEASE_EXONUCLEASE_PHOSPHATASE DOMAIN-CONTAINING PROTEIN"/>
    <property type="match status" value="1"/>
</dbReference>